<evidence type="ECO:0000256" key="3">
    <source>
        <dbReference type="ARBA" id="ARBA00022630"/>
    </source>
</evidence>
<dbReference type="Gene3D" id="2.40.110.10">
    <property type="entry name" value="Butyryl-CoA Dehydrogenase, subunit A, domain 2"/>
    <property type="match status" value="1"/>
</dbReference>
<sequence length="375" mass="39545">MTFDVDDELEDLRRSVRRFLADKAPSEDVRRVMDGPDGHDPAVWEQMAGQLGLPAIALPEEYGGLGYGAGELVIVLEELGRALSPEPFLSSVALAGRALATSGDADAAARWLPGIADGSLIAALAVSEQGRDWTLDGIDTRAEPTADGYAITGVKTFVIGGERADLLLVAATDGDGLALYAVEPDETVTRTRPAVLDPTRRLARIEFAATPASRVRAPAGHLREVLDLAVIAVAAEQVGGARRCLEMAVEHAKVRVQFGRPIGSFQAIKHRCADLLVEVEAARSALQHAAALAADRDGTDPGDLAVAAAVCGAWCGQAYTRVAKETIQIHGGVGYTWEHDAHLYLKRAKSSELLFGSPAAHRARLADLAGIGGRG</sequence>
<feature type="domain" description="Acyl-CoA dehydrogenase/oxidase C-terminal" evidence="6">
    <location>
        <begin position="226"/>
        <end position="366"/>
    </location>
</feature>
<dbReference type="Gene3D" id="1.10.540.10">
    <property type="entry name" value="Acyl-CoA dehydrogenase/oxidase, N-terminal domain"/>
    <property type="match status" value="1"/>
</dbReference>
<dbReference type="RefSeq" id="WP_210027879.1">
    <property type="nucleotide sequence ID" value="NZ_JAGINU010000001.1"/>
</dbReference>
<comment type="cofactor">
    <cofactor evidence="1">
        <name>FAD</name>
        <dbReference type="ChEBI" id="CHEBI:57692"/>
    </cofactor>
</comment>
<keyword evidence="9" id="KW-1185">Reference proteome</keyword>
<evidence type="ECO:0000259" key="7">
    <source>
        <dbReference type="Pfam" id="PF02771"/>
    </source>
</evidence>
<dbReference type="InterPro" id="IPR013786">
    <property type="entry name" value="AcylCoA_DH/ox_N"/>
</dbReference>
<evidence type="ECO:0000256" key="2">
    <source>
        <dbReference type="ARBA" id="ARBA00009347"/>
    </source>
</evidence>
<accession>A0ABS4VUZ1</accession>
<proteinExistence type="inferred from homology"/>
<dbReference type="Pfam" id="PF02771">
    <property type="entry name" value="Acyl-CoA_dh_N"/>
    <property type="match status" value="1"/>
</dbReference>
<organism evidence="8 9">
    <name type="scientific">Pseudonocardia parietis</name>
    <dbReference type="NCBI Taxonomy" id="570936"/>
    <lineage>
        <taxon>Bacteria</taxon>
        <taxon>Bacillati</taxon>
        <taxon>Actinomycetota</taxon>
        <taxon>Actinomycetes</taxon>
        <taxon>Pseudonocardiales</taxon>
        <taxon>Pseudonocardiaceae</taxon>
        <taxon>Pseudonocardia</taxon>
    </lineage>
</organism>
<keyword evidence="3" id="KW-0285">Flavoprotein</keyword>
<dbReference type="Gene3D" id="1.20.140.10">
    <property type="entry name" value="Butyryl-CoA Dehydrogenase, subunit A, domain 3"/>
    <property type="match status" value="1"/>
</dbReference>
<keyword evidence="5" id="KW-0560">Oxidoreductase</keyword>
<dbReference type="Proteomes" id="UP001519295">
    <property type="component" value="Unassembled WGS sequence"/>
</dbReference>
<comment type="similarity">
    <text evidence="2">Belongs to the acyl-CoA dehydrogenase family.</text>
</comment>
<dbReference type="InterPro" id="IPR009075">
    <property type="entry name" value="AcylCo_DH/oxidase_C"/>
</dbReference>
<dbReference type="InterPro" id="IPR037069">
    <property type="entry name" value="AcylCoA_DH/ox_N_sf"/>
</dbReference>
<dbReference type="Pfam" id="PF00441">
    <property type="entry name" value="Acyl-CoA_dh_1"/>
    <property type="match status" value="1"/>
</dbReference>
<evidence type="ECO:0000313" key="8">
    <source>
        <dbReference type="EMBL" id="MBP2367720.1"/>
    </source>
</evidence>
<dbReference type="SUPFAM" id="SSF56645">
    <property type="entry name" value="Acyl-CoA dehydrogenase NM domain-like"/>
    <property type="match status" value="1"/>
</dbReference>
<evidence type="ECO:0000313" key="9">
    <source>
        <dbReference type="Proteomes" id="UP001519295"/>
    </source>
</evidence>
<dbReference type="SUPFAM" id="SSF47203">
    <property type="entry name" value="Acyl-CoA dehydrogenase C-terminal domain-like"/>
    <property type="match status" value="1"/>
</dbReference>
<name>A0ABS4VUZ1_9PSEU</name>
<dbReference type="PANTHER" id="PTHR43884">
    <property type="entry name" value="ACYL-COA DEHYDROGENASE"/>
    <property type="match status" value="1"/>
</dbReference>
<evidence type="ECO:0000256" key="5">
    <source>
        <dbReference type="ARBA" id="ARBA00023002"/>
    </source>
</evidence>
<evidence type="ECO:0000256" key="1">
    <source>
        <dbReference type="ARBA" id="ARBA00001974"/>
    </source>
</evidence>
<reference evidence="8 9" key="1">
    <citation type="submission" date="2021-03" db="EMBL/GenBank/DDBJ databases">
        <title>Sequencing the genomes of 1000 actinobacteria strains.</title>
        <authorList>
            <person name="Klenk H.-P."/>
        </authorList>
    </citation>
    <scope>NUCLEOTIDE SEQUENCE [LARGE SCALE GENOMIC DNA]</scope>
    <source>
        <strain evidence="8 9">DSM 45256</strain>
    </source>
</reference>
<dbReference type="CDD" id="cd00567">
    <property type="entry name" value="ACAD"/>
    <property type="match status" value="1"/>
</dbReference>
<dbReference type="InterPro" id="IPR009100">
    <property type="entry name" value="AcylCoA_DH/oxidase_NM_dom_sf"/>
</dbReference>
<dbReference type="InterPro" id="IPR046373">
    <property type="entry name" value="Acyl-CoA_Oxase/DH_mid-dom_sf"/>
</dbReference>
<dbReference type="PANTHER" id="PTHR43884:SF20">
    <property type="entry name" value="ACYL-COA DEHYDROGENASE FADE28"/>
    <property type="match status" value="1"/>
</dbReference>
<dbReference type="EMBL" id="JAGINU010000001">
    <property type="protein sequence ID" value="MBP2367720.1"/>
    <property type="molecule type" value="Genomic_DNA"/>
</dbReference>
<protein>
    <submittedName>
        <fullName evidence="8">Alkylation response protein AidB-like acyl-CoA dehydrogenase</fullName>
    </submittedName>
</protein>
<gene>
    <name evidence="8" type="ORF">JOF36_003416</name>
</gene>
<evidence type="ECO:0000256" key="4">
    <source>
        <dbReference type="ARBA" id="ARBA00022827"/>
    </source>
</evidence>
<dbReference type="InterPro" id="IPR036250">
    <property type="entry name" value="AcylCo_DH-like_C"/>
</dbReference>
<keyword evidence="4" id="KW-0274">FAD</keyword>
<feature type="domain" description="Acyl-CoA dehydrogenase/oxidase N-terminal" evidence="7">
    <location>
        <begin position="7"/>
        <end position="118"/>
    </location>
</feature>
<evidence type="ECO:0000259" key="6">
    <source>
        <dbReference type="Pfam" id="PF00441"/>
    </source>
</evidence>
<comment type="caution">
    <text evidence="8">The sequence shown here is derived from an EMBL/GenBank/DDBJ whole genome shotgun (WGS) entry which is preliminary data.</text>
</comment>